<evidence type="ECO:0000259" key="2">
    <source>
        <dbReference type="Pfam" id="PF14417"/>
    </source>
</evidence>
<reference evidence="3 4" key="1">
    <citation type="journal article" date="2017" name="Int. J. Syst. Evol. Microbiol.">
        <title>Ramlibacter alkalitolerans sp. nov., alkali-tolerant bacterium isolated from soil of ginseng.</title>
        <authorList>
            <person name="Lee D.H."/>
            <person name="Cha C.J."/>
        </authorList>
    </citation>
    <scope>NUCLEOTIDE SEQUENCE [LARGE SCALE GENOMIC DNA]</scope>
    <source>
        <strain evidence="3 4">KACC 19305</strain>
    </source>
</reference>
<comment type="caution">
    <text evidence="3">The sequence shown here is derived from an EMBL/GenBank/DDBJ whole genome shotgun (WGS) entry which is preliminary data.</text>
</comment>
<protein>
    <submittedName>
        <fullName evidence="3">MEDS domain-containing protein</fullName>
    </submittedName>
</protein>
<feature type="region of interest" description="Disordered" evidence="1">
    <location>
        <begin position="178"/>
        <end position="206"/>
    </location>
</feature>
<evidence type="ECO:0000313" key="4">
    <source>
        <dbReference type="Proteomes" id="UP000622707"/>
    </source>
</evidence>
<dbReference type="InterPro" id="IPR025847">
    <property type="entry name" value="MEDS_domain"/>
</dbReference>
<dbReference type="Pfam" id="PF14417">
    <property type="entry name" value="MEDS"/>
    <property type="match status" value="1"/>
</dbReference>
<evidence type="ECO:0000313" key="3">
    <source>
        <dbReference type="EMBL" id="MBL0425632.1"/>
    </source>
</evidence>
<dbReference type="RefSeq" id="WP_201689417.1">
    <property type="nucleotide sequence ID" value="NZ_JAEQND010000005.1"/>
</dbReference>
<sequence>MAPDFHTCRHTVLFYRDAGAVRASVTGYVEAALRAGHPALVIARPELAHDLTIELHRCHVHGRPFGPDRGELLVLDAEATLDSLCLAGRPDEARFREVVGAALASLATGHKRVAAYGEMVGVLCERGRYADAVHLESLWNALLAESDASLFCGYPRHLFQPPEARGFYEQIRAAHAETLDDEDGAGPTGTYPSRAGARACASSARE</sequence>
<accession>A0ABS1JN13</accession>
<gene>
    <name evidence="3" type="ORF">JI746_10985</name>
</gene>
<dbReference type="Proteomes" id="UP000622707">
    <property type="component" value="Unassembled WGS sequence"/>
</dbReference>
<evidence type="ECO:0000256" key="1">
    <source>
        <dbReference type="SAM" id="MobiDB-lite"/>
    </source>
</evidence>
<name>A0ABS1JN13_9BURK</name>
<organism evidence="3 4">
    <name type="scientific">Ramlibacter alkalitolerans</name>
    <dbReference type="NCBI Taxonomy" id="2039631"/>
    <lineage>
        <taxon>Bacteria</taxon>
        <taxon>Pseudomonadati</taxon>
        <taxon>Pseudomonadota</taxon>
        <taxon>Betaproteobacteria</taxon>
        <taxon>Burkholderiales</taxon>
        <taxon>Comamonadaceae</taxon>
        <taxon>Ramlibacter</taxon>
    </lineage>
</organism>
<keyword evidence="4" id="KW-1185">Reference proteome</keyword>
<feature type="compositionally biased region" description="Low complexity" evidence="1">
    <location>
        <begin position="193"/>
        <end position="206"/>
    </location>
</feature>
<proteinExistence type="predicted"/>
<dbReference type="EMBL" id="JAEQND010000005">
    <property type="protein sequence ID" value="MBL0425632.1"/>
    <property type="molecule type" value="Genomic_DNA"/>
</dbReference>
<feature type="domain" description="MEDS" evidence="2">
    <location>
        <begin position="9"/>
        <end position="164"/>
    </location>
</feature>